<proteinExistence type="predicted"/>
<keyword evidence="6" id="KW-1185">Reference proteome</keyword>
<organism evidence="5">
    <name type="scientific">Medioppia subpectinata</name>
    <dbReference type="NCBI Taxonomy" id="1979941"/>
    <lineage>
        <taxon>Eukaryota</taxon>
        <taxon>Metazoa</taxon>
        <taxon>Ecdysozoa</taxon>
        <taxon>Arthropoda</taxon>
        <taxon>Chelicerata</taxon>
        <taxon>Arachnida</taxon>
        <taxon>Acari</taxon>
        <taxon>Acariformes</taxon>
        <taxon>Sarcoptiformes</taxon>
        <taxon>Oribatida</taxon>
        <taxon>Brachypylina</taxon>
        <taxon>Oppioidea</taxon>
        <taxon>Oppiidae</taxon>
        <taxon>Medioppia</taxon>
    </lineage>
</organism>
<keyword evidence="1 4" id="KW-0812">Transmembrane</keyword>
<dbReference type="EMBL" id="OC856294">
    <property type="protein sequence ID" value="CAD7623551.1"/>
    <property type="molecule type" value="Genomic_DNA"/>
</dbReference>
<evidence type="ECO:0000313" key="6">
    <source>
        <dbReference type="Proteomes" id="UP000759131"/>
    </source>
</evidence>
<accession>A0A7R9PWN9</accession>
<feature type="transmembrane region" description="Helical" evidence="4">
    <location>
        <begin position="169"/>
        <end position="192"/>
    </location>
</feature>
<sequence length="369" mass="40302">GSGIINCVINVWIIEMWLQKSAPILQIPGLTFGLGTILSPLLLKPFLRDKYDGPHVTTIATTTGVVPVVVSTPDDSSITYAYNESYEEDRRSHLKTPFLILGVIQIVFPILLTLMFVFKRYRNKSDSTQPANTPMVDEKGDQQAKDVINENNLDGPQWRLFDRYPKYRWPALLLFGTLVGAFNLVESSYYTFASTYFQYCPLGISPKKATDVITAFTAPYTVFRGLSIFIAIKLSPKLMLIIHFAICIIGLICLVFGRSNMTMLWVANVFMGVGISAIMQSIFAFVGANVRMTDMVGTLMTVFMSSFNILPPYLIGLYMKQYSDMFIFNGGNGAPGGSGAPAVNGTAGSGGIGGSAGNGTKSNVNVHIG</sequence>
<feature type="transmembrane region" description="Helical" evidence="4">
    <location>
        <begin position="298"/>
        <end position="319"/>
    </location>
</feature>
<dbReference type="PANTHER" id="PTHR23121">
    <property type="entry name" value="SODIUM-DEPENDENT GLUCOSE TRANSPORTER 1"/>
    <property type="match status" value="1"/>
</dbReference>
<evidence type="ECO:0000313" key="5">
    <source>
        <dbReference type="EMBL" id="CAD7623551.1"/>
    </source>
</evidence>
<evidence type="ECO:0000256" key="4">
    <source>
        <dbReference type="SAM" id="Phobius"/>
    </source>
</evidence>
<feature type="transmembrane region" description="Helical" evidence="4">
    <location>
        <begin position="264"/>
        <end position="286"/>
    </location>
</feature>
<dbReference type="InterPro" id="IPR036259">
    <property type="entry name" value="MFS_trans_sf"/>
</dbReference>
<feature type="non-terminal residue" evidence="5">
    <location>
        <position position="1"/>
    </location>
</feature>
<dbReference type="OrthoDB" id="6498765at2759"/>
<dbReference type="EMBL" id="CAJPIZ010001719">
    <property type="protein sequence ID" value="CAG2103981.1"/>
    <property type="molecule type" value="Genomic_DNA"/>
</dbReference>
<keyword evidence="3 4" id="KW-0472">Membrane</keyword>
<dbReference type="PANTHER" id="PTHR23121:SF10">
    <property type="entry name" value="MAJOR FACILITATOR SUPERFAMILY DOMAIN-CONTAINING PROTEIN 4A"/>
    <property type="match status" value="1"/>
</dbReference>
<evidence type="ECO:0000256" key="2">
    <source>
        <dbReference type="ARBA" id="ARBA00022989"/>
    </source>
</evidence>
<feature type="transmembrane region" description="Helical" evidence="4">
    <location>
        <begin position="238"/>
        <end position="257"/>
    </location>
</feature>
<dbReference type="AlphaFoldDB" id="A0A7R9PWN9"/>
<protein>
    <submittedName>
        <fullName evidence="5">Uncharacterized protein</fullName>
    </submittedName>
</protein>
<keyword evidence="2 4" id="KW-1133">Transmembrane helix</keyword>
<name>A0A7R9PWN9_9ACAR</name>
<evidence type="ECO:0000256" key="1">
    <source>
        <dbReference type="ARBA" id="ARBA00022692"/>
    </source>
</evidence>
<reference evidence="5" key="1">
    <citation type="submission" date="2020-11" db="EMBL/GenBank/DDBJ databases">
        <authorList>
            <person name="Tran Van P."/>
        </authorList>
    </citation>
    <scope>NUCLEOTIDE SEQUENCE</scope>
</reference>
<dbReference type="SUPFAM" id="SSF103473">
    <property type="entry name" value="MFS general substrate transporter"/>
    <property type="match status" value="1"/>
</dbReference>
<evidence type="ECO:0000256" key="3">
    <source>
        <dbReference type="ARBA" id="ARBA00023136"/>
    </source>
</evidence>
<feature type="transmembrane region" description="Helical" evidence="4">
    <location>
        <begin position="98"/>
        <end position="118"/>
    </location>
</feature>
<gene>
    <name evidence="5" type="ORF">OSB1V03_LOCUS4006</name>
</gene>
<feature type="transmembrane region" description="Helical" evidence="4">
    <location>
        <begin position="24"/>
        <end position="43"/>
    </location>
</feature>
<dbReference type="Gene3D" id="1.20.1250.20">
    <property type="entry name" value="MFS general substrate transporter like domains"/>
    <property type="match status" value="1"/>
</dbReference>
<dbReference type="Proteomes" id="UP000759131">
    <property type="component" value="Unassembled WGS sequence"/>
</dbReference>